<dbReference type="GO" id="GO:0030042">
    <property type="term" value="P:actin filament depolymerization"/>
    <property type="evidence" value="ECO:0007669"/>
    <property type="project" value="InterPro"/>
</dbReference>
<dbReference type="PANTHER" id="PTHR11913">
    <property type="entry name" value="COFILIN-RELATED"/>
    <property type="match status" value="1"/>
</dbReference>
<evidence type="ECO:0000256" key="2">
    <source>
        <dbReference type="ARBA" id="ARBA00023203"/>
    </source>
</evidence>
<organism evidence="5 6">
    <name type="scientific">Ursus americanus</name>
    <name type="common">American black bear</name>
    <name type="synonym">Euarctos americanus</name>
    <dbReference type="NCBI Taxonomy" id="9643"/>
    <lineage>
        <taxon>Eukaryota</taxon>
        <taxon>Metazoa</taxon>
        <taxon>Chordata</taxon>
        <taxon>Craniata</taxon>
        <taxon>Vertebrata</taxon>
        <taxon>Euteleostomi</taxon>
        <taxon>Mammalia</taxon>
        <taxon>Eutheria</taxon>
        <taxon>Laurasiatheria</taxon>
        <taxon>Carnivora</taxon>
        <taxon>Caniformia</taxon>
        <taxon>Ursidae</taxon>
        <taxon>Ursus</taxon>
    </lineage>
</organism>
<dbReference type="GeneTree" id="ENSGT00950000183000"/>
<dbReference type="Pfam" id="PF00241">
    <property type="entry name" value="Cofilin_ADF"/>
    <property type="match status" value="1"/>
</dbReference>
<dbReference type="InterPro" id="IPR017904">
    <property type="entry name" value="ADF/Cofilin"/>
</dbReference>
<dbReference type="PRINTS" id="PR00006">
    <property type="entry name" value="COFILIN"/>
</dbReference>
<proteinExistence type="inferred from homology"/>
<dbReference type="Proteomes" id="UP000291022">
    <property type="component" value="Unassembled WGS sequence"/>
</dbReference>
<evidence type="ECO:0000259" key="4">
    <source>
        <dbReference type="PROSITE" id="PS51263"/>
    </source>
</evidence>
<dbReference type="InterPro" id="IPR029006">
    <property type="entry name" value="ADF-H/Gelsolin-like_dom_sf"/>
</dbReference>
<dbReference type="SMART" id="SM00102">
    <property type="entry name" value="ADF"/>
    <property type="match status" value="1"/>
</dbReference>
<feature type="region of interest" description="Disordered" evidence="3">
    <location>
        <begin position="1"/>
        <end position="27"/>
    </location>
</feature>
<feature type="compositionally biased region" description="Basic and acidic residues" evidence="3">
    <location>
        <begin position="1"/>
        <end position="20"/>
    </location>
</feature>
<dbReference type="Gene3D" id="3.40.20.10">
    <property type="entry name" value="Severin"/>
    <property type="match status" value="1"/>
</dbReference>
<dbReference type="Ensembl" id="ENSUAMT00000028585.1">
    <property type="protein sequence ID" value="ENSUAMP00000025612.1"/>
    <property type="gene ID" value="ENSUAMG00000019915.1"/>
</dbReference>
<feature type="domain" description="ADF-H" evidence="4">
    <location>
        <begin position="12"/>
        <end position="140"/>
    </location>
</feature>
<keyword evidence="6" id="KW-1185">Reference proteome</keyword>
<evidence type="ECO:0000313" key="6">
    <source>
        <dbReference type="Proteomes" id="UP000291022"/>
    </source>
</evidence>
<name>A0A452S161_URSAM</name>
<accession>A0A452S161</accession>
<dbReference type="AlphaFoldDB" id="A0A452S161"/>
<comment type="similarity">
    <text evidence="1">Belongs to the actin-binding proteins ADF family.</text>
</comment>
<dbReference type="GO" id="GO:0003779">
    <property type="term" value="F:actin binding"/>
    <property type="evidence" value="ECO:0007669"/>
    <property type="project" value="UniProtKB-KW"/>
</dbReference>
<protein>
    <recommendedName>
        <fullName evidence="4">ADF-H domain-containing protein</fullName>
    </recommendedName>
</protein>
<dbReference type="PROSITE" id="PS51263">
    <property type="entry name" value="ADF_H"/>
    <property type="match status" value="1"/>
</dbReference>
<reference evidence="5" key="2">
    <citation type="submission" date="2025-08" db="UniProtKB">
        <authorList>
            <consortium name="Ensembl"/>
        </authorList>
    </citation>
    <scope>IDENTIFICATION</scope>
</reference>
<dbReference type="InterPro" id="IPR002108">
    <property type="entry name" value="ADF-H"/>
</dbReference>
<reference evidence="6" key="1">
    <citation type="submission" date="2016-06" db="EMBL/GenBank/DDBJ databases">
        <title>De novo assembly and RNA-Seq shows season-dependent expression and editing in black bear kidneys.</title>
        <authorList>
            <person name="Korstanje R."/>
            <person name="Srivastava A."/>
            <person name="Sarsani V.K."/>
            <person name="Sheehan S.M."/>
            <person name="Seger R.L."/>
            <person name="Barter M.E."/>
            <person name="Lindqvist C."/>
            <person name="Brody L.C."/>
            <person name="Mullikin J.C."/>
        </authorList>
    </citation>
    <scope>NUCLEOTIDE SEQUENCE [LARGE SCALE GENOMIC DNA]</scope>
</reference>
<sequence>MRDGLAESRHDGKVINDKKVRQSSTQEEIKKKKTVLFCLTKQNLVGDTNDTVENPHASFVKLLSLNDCQFASYDTTFTTRAGKEDLVFKFWGPESAPSQREVIYASSKDAIKKKFTGIKHKWQVNGMDNIKDYSSLGEKLRGNTVVSLEGKPL</sequence>
<evidence type="ECO:0000256" key="3">
    <source>
        <dbReference type="SAM" id="MobiDB-lite"/>
    </source>
</evidence>
<reference evidence="5" key="3">
    <citation type="submission" date="2025-09" db="UniProtKB">
        <authorList>
            <consortium name="Ensembl"/>
        </authorList>
    </citation>
    <scope>IDENTIFICATION</scope>
</reference>
<evidence type="ECO:0000313" key="5">
    <source>
        <dbReference type="Ensembl" id="ENSUAMP00000025612.1"/>
    </source>
</evidence>
<dbReference type="SUPFAM" id="SSF55753">
    <property type="entry name" value="Actin depolymerizing proteins"/>
    <property type="match status" value="1"/>
</dbReference>
<keyword evidence="2" id="KW-0009">Actin-binding</keyword>
<evidence type="ECO:0000256" key="1">
    <source>
        <dbReference type="ARBA" id="ARBA00006844"/>
    </source>
</evidence>
<dbReference type="GO" id="GO:0015629">
    <property type="term" value="C:actin cytoskeleton"/>
    <property type="evidence" value="ECO:0007669"/>
    <property type="project" value="InterPro"/>
</dbReference>